<sequence>MHCHVIPPFPAIVPGSFCLEKTMSDIINLVPNKWVTEQNLIAVTGLRPGTIERARRESWFAGREYMHVSPDGNPKPNSECMYNTEAINHWIEQQASKQPGAHS</sequence>
<evidence type="ECO:0000313" key="2">
    <source>
        <dbReference type="Proteomes" id="UP000310719"/>
    </source>
</evidence>
<dbReference type="InterPro" id="IPR009634">
    <property type="entry name" value="Put_exci"/>
</dbReference>
<gene>
    <name evidence="1" type="ORF">NCTC13032_04767</name>
</gene>
<dbReference type="Gene3D" id="1.10.1660.60">
    <property type="entry name" value="Putative excisionased domain DUF1233"/>
    <property type="match status" value="1"/>
</dbReference>
<dbReference type="AlphaFoldDB" id="A0A4U9I0I4"/>
<proteinExistence type="predicted"/>
<evidence type="ECO:0000313" key="1">
    <source>
        <dbReference type="EMBL" id="VTP70547.1"/>
    </source>
</evidence>
<protein>
    <submittedName>
        <fullName evidence="1">Excisionase (DUF1233)</fullName>
    </submittedName>
</protein>
<dbReference type="Pfam" id="PF06806">
    <property type="entry name" value="DUF1233"/>
    <property type="match status" value="1"/>
</dbReference>
<organism evidence="1 2">
    <name type="scientific">Leclercia adecarboxylata</name>
    <dbReference type="NCBI Taxonomy" id="83655"/>
    <lineage>
        <taxon>Bacteria</taxon>
        <taxon>Pseudomonadati</taxon>
        <taxon>Pseudomonadota</taxon>
        <taxon>Gammaproteobacteria</taxon>
        <taxon>Enterobacterales</taxon>
        <taxon>Enterobacteriaceae</taxon>
        <taxon>Leclercia</taxon>
    </lineage>
</organism>
<reference evidence="1 2" key="1">
    <citation type="submission" date="2019-05" db="EMBL/GenBank/DDBJ databases">
        <authorList>
            <consortium name="Pathogen Informatics"/>
        </authorList>
    </citation>
    <scope>NUCLEOTIDE SEQUENCE [LARGE SCALE GENOMIC DNA]</scope>
    <source>
        <strain evidence="1 2">NCTC13032</strain>
    </source>
</reference>
<accession>A0A4U9I0I4</accession>
<dbReference type="EMBL" id="LR590464">
    <property type="protein sequence ID" value="VTP70547.1"/>
    <property type="molecule type" value="Genomic_DNA"/>
</dbReference>
<name>A0A4U9I0I4_9ENTR</name>
<dbReference type="InterPro" id="IPR038146">
    <property type="entry name" value="933W_put_Xis_sf"/>
</dbReference>
<dbReference type="Proteomes" id="UP000310719">
    <property type="component" value="Chromosome"/>
</dbReference>